<sequence>MVLTTPLILLIVKSSSSNTHEKITNSETESKMQELVELVFQKSPNDIDFNIKNTFFTVARSFYYAAFCDSKTINFHIAKVLFDKVL</sequence>
<dbReference type="Proteomes" id="UP000002051">
    <property type="component" value="Unassembled WGS sequence"/>
</dbReference>
<evidence type="ECO:0000313" key="2">
    <source>
        <dbReference type="EMBL" id="AES77529.1"/>
    </source>
</evidence>
<organism evidence="2 4">
    <name type="scientific">Medicago truncatula</name>
    <name type="common">Barrel medic</name>
    <name type="synonym">Medicago tribuloides</name>
    <dbReference type="NCBI Taxonomy" id="3880"/>
    <lineage>
        <taxon>Eukaryota</taxon>
        <taxon>Viridiplantae</taxon>
        <taxon>Streptophyta</taxon>
        <taxon>Embryophyta</taxon>
        <taxon>Tracheophyta</taxon>
        <taxon>Spermatophyta</taxon>
        <taxon>Magnoliopsida</taxon>
        <taxon>eudicotyledons</taxon>
        <taxon>Gunneridae</taxon>
        <taxon>Pentapetalae</taxon>
        <taxon>rosids</taxon>
        <taxon>fabids</taxon>
        <taxon>Fabales</taxon>
        <taxon>Fabaceae</taxon>
        <taxon>Papilionoideae</taxon>
        <taxon>50 kb inversion clade</taxon>
        <taxon>NPAAA clade</taxon>
        <taxon>Hologalegina</taxon>
        <taxon>IRL clade</taxon>
        <taxon>Trifolieae</taxon>
        <taxon>Medicago</taxon>
    </lineage>
</organism>
<dbReference type="PaxDb" id="3880-AES77529"/>
<dbReference type="EnsemblPlants" id="AES77529">
    <property type="protein sequence ID" value="AES77529"/>
    <property type="gene ID" value="MTR_7g011730"/>
</dbReference>
<dbReference type="STRING" id="3880.G7L339"/>
<protein>
    <submittedName>
        <fullName evidence="2">Copalyl diphosphate synthase</fullName>
    </submittedName>
</protein>
<accession>G7L339</accession>
<evidence type="ECO:0000313" key="3">
    <source>
        <dbReference type="EnsemblPlants" id="AES77529"/>
    </source>
</evidence>
<dbReference type="Gene3D" id="1.10.600.10">
    <property type="entry name" value="Farnesyl Diphosphate Synthase"/>
    <property type="match status" value="1"/>
</dbReference>
<dbReference type="AlphaFoldDB" id="G7L339"/>
<dbReference type="InterPro" id="IPR008949">
    <property type="entry name" value="Isoprenoid_synthase_dom_sf"/>
</dbReference>
<evidence type="ECO:0000256" key="1">
    <source>
        <dbReference type="SAM" id="SignalP"/>
    </source>
</evidence>
<feature type="signal peptide" evidence="1">
    <location>
        <begin position="1"/>
        <end position="17"/>
    </location>
</feature>
<keyword evidence="1" id="KW-0732">Signal</keyword>
<keyword evidence="4" id="KW-1185">Reference proteome</keyword>
<dbReference type="HOGENOM" id="CLU_2501370_0_0_1"/>
<feature type="chain" id="PRO_5014573994" evidence="1">
    <location>
        <begin position="18"/>
        <end position="86"/>
    </location>
</feature>
<evidence type="ECO:0000313" key="4">
    <source>
        <dbReference type="Proteomes" id="UP000002051"/>
    </source>
</evidence>
<reference evidence="2 4" key="1">
    <citation type="journal article" date="2011" name="Nature">
        <title>The Medicago genome provides insight into the evolution of rhizobial symbioses.</title>
        <authorList>
            <person name="Young N.D."/>
            <person name="Debelle F."/>
            <person name="Oldroyd G.E."/>
            <person name="Geurts R."/>
            <person name="Cannon S.B."/>
            <person name="Udvardi M.K."/>
            <person name="Benedito V.A."/>
            <person name="Mayer K.F."/>
            <person name="Gouzy J."/>
            <person name="Schoof H."/>
            <person name="Van de Peer Y."/>
            <person name="Proost S."/>
            <person name="Cook D.R."/>
            <person name="Meyers B.C."/>
            <person name="Spannagl M."/>
            <person name="Cheung F."/>
            <person name="De Mita S."/>
            <person name="Krishnakumar V."/>
            <person name="Gundlach H."/>
            <person name="Zhou S."/>
            <person name="Mudge J."/>
            <person name="Bharti A.K."/>
            <person name="Murray J.D."/>
            <person name="Naoumkina M.A."/>
            <person name="Rosen B."/>
            <person name="Silverstein K.A."/>
            <person name="Tang H."/>
            <person name="Rombauts S."/>
            <person name="Zhao P.X."/>
            <person name="Zhou P."/>
            <person name="Barbe V."/>
            <person name="Bardou P."/>
            <person name="Bechner M."/>
            <person name="Bellec A."/>
            <person name="Berger A."/>
            <person name="Berges H."/>
            <person name="Bidwell S."/>
            <person name="Bisseling T."/>
            <person name="Choisne N."/>
            <person name="Couloux A."/>
            <person name="Denny R."/>
            <person name="Deshpande S."/>
            <person name="Dai X."/>
            <person name="Doyle J.J."/>
            <person name="Dudez A.M."/>
            <person name="Farmer A.D."/>
            <person name="Fouteau S."/>
            <person name="Franken C."/>
            <person name="Gibelin C."/>
            <person name="Gish J."/>
            <person name="Goldstein S."/>
            <person name="Gonzalez A.J."/>
            <person name="Green P.J."/>
            <person name="Hallab A."/>
            <person name="Hartog M."/>
            <person name="Hua A."/>
            <person name="Humphray S.J."/>
            <person name="Jeong D.H."/>
            <person name="Jing Y."/>
            <person name="Jocker A."/>
            <person name="Kenton S.M."/>
            <person name="Kim D.J."/>
            <person name="Klee K."/>
            <person name="Lai H."/>
            <person name="Lang C."/>
            <person name="Lin S."/>
            <person name="Macmil S.L."/>
            <person name="Magdelenat G."/>
            <person name="Matthews L."/>
            <person name="McCorrison J."/>
            <person name="Monaghan E.L."/>
            <person name="Mun J.H."/>
            <person name="Najar F.Z."/>
            <person name="Nicholson C."/>
            <person name="Noirot C."/>
            <person name="O'Bleness M."/>
            <person name="Paule C.R."/>
            <person name="Poulain J."/>
            <person name="Prion F."/>
            <person name="Qin B."/>
            <person name="Qu C."/>
            <person name="Retzel E.F."/>
            <person name="Riddle C."/>
            <person name="Sallet E."/>
            <person name="Samain S."/>
            <person name="Samson N."/>
            <person name="Sanders I."/>
            <person name="Saurat O."/>
            <person name="Scarpelli C."/>
            <person name="Schiex T."/>
            <person name="Segurens B."/>
            <person name="Severin A.J."/>
            <person name="Sherrier D.J."/>
            <person name="Shi R."/>
            <person name="Sims S."/>
            <person name="Singer S.R."/>
            <person name="Sinharoy S."/>
            <person name="Sterck L."/>
            <person name="Viollet A."/>
            <person name="Wang B.B."/>
            <person name="Wang K."/>
            <person name="Wang M."/>
            <person name="Wang X."/>
            <person name="Warfsmann J."/>
            <person name="Weissenbach J."/>
            <person name="White D.D."/>
            <person name="White J.D."/>
            <person name="Wiley G.B."/>
            <person name="Wincker P."/>
            <person name="Xing Y."/>
            <person name="Yang L."/>
            <person name="Yao Z."/>
            <person name="Ying F."/>
            <person name="Zhai J."/>
            <person name="Zhou L."/>
            <person name="Zuber A."/>
            <person name="Denarie J."/>
            <person name="Dixon R.A."/>
            <person name="May G.D."/>
            <person name="Schwartz D.C."/>
            <person name="Rogers J."/>
            <person name="Quetier F."/>
            <person name="Town C.D."/>
            <person name="Roe B.A."/>
        </authorList>
    </citation>
    <scope>NUCLEOTIDE SEQUENCE [LARGE SCALE GENOMIC DNA]</scope>
    <source>
        <strain evidence="2">A17</strain>
        <strain evidence="3 4">cv. Jemalong A17</strain>
    </source>
</reference>
<dbReference type="EMBL" id="CM001223">
    <property type="protein sequence ID" value="AES77529.1"/>
    <property type="molecule type" value="Genomic_DNA"/>
</dbReference>
<reference evidence="2 4" key="2">
    <citation type="journal article" date="2014" name="BMC Genomics">
        <title>An improved genome release (version Mt4.0) for the model legume Medicago truncatula.</title>
        <authorList>
            <person name="Tang H."/>
            <person name="Krishnakumar V."/>
            <person name="Bidwell S."/>
            <person name="Rosen B."/>
            <person name="Chan A."/>
            <person name="Zhou S."/>
            <person name="Gentzbittel L."/>
            <person name="Childs K.L."/>
            <person name="Yandell M."/>
            <person name="Gundlach H."/>
            <person name="Mayer K.F."/>
            <person name="Schwartz D.C."/>
            <person name="Town C.D."/>
        </authorList>
    </citation>
    <scope>GENOME REANNOTATION</scope>
    <source>
        <strain evidence="3 4">cv. Jemalong A17</strain>
    </source>
</reference>
<name>G7L339_MEDTR</name>
<reference evidence="3" key="3">
    <citation type="submission" date="2015-04" db="UniProtKB">
        <authorList>
            <consortium name="EnsemblPlants"/>
        </authorList>
    </citation>
    <scope>IDENTIFICATION</scope>
    <source>
        <strain evidence="3">cv. Jemalong A17</strain>
    </source>
</reference>
<proteinExistence type="predicted"/>
<gene>
    <name evidence="2" type="ordered locus">MTR_7g011730</name>
</gene>